<dbReference type="PANTHER" id="PTHR42759:SF1">
    <property type="entry name" value="MAGNESIUM-CHELATASE SUBUNIT CHLD"/>
    <property type="match status" value="1"/>
</dbReference>
<comment type="caution">
    <text evidence="2">The sequence shown here is derived from an EMBL/GenBank/DDBJ whole genome shotgun (WGS) entry which is preliminary data.</text>
</comment>
<dbReference type="InterPro" id="IPR050764">
    <property type="entry name" value="CbbQ/NirQ/NorQ/GpvN"/>
</dbReference>
<evidence type="ECO:0000259" key="1">
    <source>
        <dbReference type="SMART" id="SM00382"/>
    </source>
</evidence>
<protein>
    <recommendedName>
        <fullName evidence="1">AAA+ ATPase domain-containing protein</fullName>
    </recommendedName>
</protein>
<dbReference type="Pfam" id="PF07728">
    <property type="entry name" value="AAA_5"/>
    <property type="match status" value="1"/>
</dbReference>
<dbReference type="GO" id="GO:0005524">
    <property type="term" value="F:ATP binding"/>
    <property type="evidence" value="ECO:0007669"/>
    <property type="project" value="InterPro"/>
</dbReference>
<name>A0A0F2TFB9_STRR3</name>
<sequence length="585" mass="64102">MPYLPLPLILKAAERLQAEAHPLIVVTLSAMLRTAAKDSADAEGAAKKLLDGLPWGGSEEKAFLDAHFRLPGAPDTDAPYRAIWKSESPWVKERYAETSIQRIRKGCYERGKVLRQQKKNPLANRPRDEWALTVTAGQDMLDQGYEPTPLIDLAIWFGRNVEIADLDELAAWFRAEFRPDVLDLPGTILPDNGIPTAYWDYSLTDQPVTDAELTAALGGTEQAGQLPGPIDGIIAELDARIAKSGFAAPTGLVRRVLTAWLRGDMVVLIGQPGTGKTTFASNLAEAMSKYLKLPAPVLIPIRSDFDEAEFLGYQQLDGTPQLREFATEILDTERPLDARVVILEEFNLATIESYLASVLIATQEPKRRIRLPDGTHRALPVDAFILATCNSYLDEPETRTRISAPAKRRATVITMPNVLADRFEAVDESDREAEIVSLAVDQIRTEHRRVQQRVDSGLASMFDGARLAQLATVETSDSLSPQTRSALATICAAILGSPEGRSWFTMGLLRDLALAIAYEDRGDEESELRALVDAVADKLVPQLRGPHARADELAAAVAGLTGAEHVGRLLDRMKDGAPEELLPLL</sequence>
<reference evidence="2 3" key="1">
    <citation type="submission" date="2015-02" db="EMBL/GenBank/DDBJ databases">
        <authorList>
            <person name="Ju K.-S."/>
            <person name="Doroghazi J.R."/>
            <person name="Metcalf W."/>
        </authorList>
    </citation>
    <scope>NUCLEOTIDE SEQUENCE [LARGE SCALE GENOMIC DNA]</scope>
    <source>
        <strain evidence="2 3">ATCC 31215</strain>
    </source>
</reference>
<dbReference type="InterPro" id="IPR027417">
    <property type="entry name" value="P-loop_NTPase"/>
</dbReference>
<dbReference type="InterPro" id="IPR003593">
    <property type="entry name" value="AAA+_ATPase"/>
</dbReference>
<dbReference type="Proteomes" id="UP000033699">
    <property type="component" value="Unassembled WGS sequence"/>
</dbReference>
<accession>A0A0F2TFB9</accession>
<organism evidence="2 3">
    <name type="scientific">Streptomyces rubellomurinus (strain ATCC 31215)</name>
    <dbReference type="NCBI Taxonomy" id="359131"/>
    <lineage>
        <taxon>Bacteria</taxon>
        <taxon>Bacillati</taxon>
        <taxon>Actinomycetota</taxon>
        <taxon>Actinomycetes</taxon>
        <taxon>Kitasatosporales</taxon>
        <taxon>Streptomycetaceae</taxon>
        <taxon>Streptomyces</taxon>
    </lineage>
</organism>
<dbReference type="OrthoDB" id="9781481at2"/>
<dbReference type="SMART" id="SM00382">
    <property type="entry name" value="AAA"/>
    <property type="match status" value="1"/>
</dbReference>
<dbReference type="AlphaFoldDB" id="A0A0F2TFB9"/>
<dbReference type="SUPFAM" id="SSF52540">
    <property type="entry name" value="P-loop containing nucleoside triphosphate hydrolases"/>
    <property type="match status" value="1"/>
</dbReference>
<feature type="domain" description="AAA+ ATPase" evidence="1">
    <location>
        <begin position="262"/>
        <end position="419"/>
    </location>
</feature>
<proteinExistence type="predicted"/>
<dbReference type="PATRIC" id="fig|359131.3.peg.3557"/>
<keyword evidence="3" id="KW-1185">Reference proteome</keyword>
<dbReference type="InterPro" id="IPR011704">
    <property type="entry name" value="ATPase_dyneun-rel_AAA"/>
</dbReference>
<evidence type="ECO:0000313" key="3">
    <source>
        <dbReference type="Proteomes" id="UP000033699"/>
    </source>
</evidence>
<evidence type="ECO:0000313" key="2">
    <source>
        <dbReference type="EMBL" id="KJS61231.1"/>
    </source>
</evidence>
<dbReference type="EMBL" id="JZKH01000029">
    <property type="protein sequence ID" value="KJS61231.1"/>
    <property type="molecule type" value="Genomic_DNA"/>
</dbReference>
<dbReference type="GO" id="GO:0016887">
    <property type="term" value="F:ATP hydrolysis activity"/>
    <property type="evidence" value="ECO:0007669"/>
    <property type="project" value="InterPro"/>
</dbReference>
<dbReference type="RefSeq" id="WP_045697112.1">
    <property type="nucleotide sequence ID" value="NZ_JZKH01000029.1"/>
</dbReference>
<gene>
    <name evidence="2" type="ORF">VM95_15960</name>
</gene>
<dbReference type="PANTHER" id="PTHR42759">
    <property type="entry name" value="MOXR FAMILY PROTEIN"/>
    <property type="match status" value="1"/>
</dbReference>
<dbReference type="Gene3D" id="3.40.50.300">
    <property type="entry name" value="P-loop containing nucleotide triphosphate hydrolases"/>
    <property type="match status" value="1"/>
</dbReference>